<evidence type="ECO:0000256" key="4">
    <source>
        <dbReference type="ARBA" id="ARBA00024778"/>
    </source>
</evidence>
<evidence type="ECO:0000313" key="9">
    <source>
        <dbReference type="EMBL" id="CAI5758233.1"/>
    </source>
</evidence>
<comment type="subcellular location">
    <subcellularLocation>
        <location evidence="1">Nucleus</location>
    </subcellularLocation>
</comment>
<dbReference type="InterPro" id="IPR019024">
    <property type="entry name" value="RNase_H2_suB_wHTH"/>
</dbReference>
<feature type="region of interest" description="Disordered" evidence="6">
    <location>
        <begin position="222"/>
        <end position="263"/>
    </location>
</feature>
<evidence type="ECO:0000256" key="2">
    <source>
        <dbReference type="ARBA" id="ARBA00019062"/>
    </source>
</evidence>
<accession>A0A9W4TTV9</accession>
<feature type="domain" description="Ribonuclease H2 subunit B wHTH" evidence="7">
    <location>
        <begin position="76"/>
        <end position="190"/>
    </location>
</feature>
<evidence type="ECO:0000313" key="10">
    <source>
        <dbReference type="Proteomes" id="UP001152885"/>
    </source>
</evidence>
<dbReference type="OrthoDB" id="29098at2759"/>
<dbReference type="GO" id="GO:0005654">
    <property type="term" value="C:nucleoplasm"/>
    <property type="evidence" value="ECO:0007669"/>
    <property type="project" value="TreeGrafter"/>
</dbReference>
<dbReference type="InterPro" id="IPR041195">
    <property type="entry name" value="Rnh202_N"/>
</dbReference>
<organism evidence="9 10">
    <name type="scientific">Candida verbasci</name>
    <dbReference type="NCBI Taxonomy" id="1227364"/>
    <lineage>
        <taxon>Eukaryota</taxon>
        <taxon>Fungi</taxon>
        <taxon>Dikarya</taxon>
        <taxon>Ascomycota</taxon>
        <taxon>Saccharomycotina</taxon>
        <taxon>Pichiomycetes</taxon>
        <taxon>Debaryomycetaceae</taxon>
        <taxon>Candida/Lodderomyces clade</taxon>
        <taxon>Candida</taxon>
    </lineage>
</organism>
<reference evidence="9" key="1">
    <citation type="submission" date="2022-12" db="EMBL/GenBank/DDBJ databases">
        <authorList>
            <person name="Brejova B."/>
        </authorList>
    </citation>
    <scope>NUCLEOTIDE SEQUENCE</scope>
</reference>
<keyword evidence="3" id="KW-0539">Nucleus</keyword>
<dbReference type="Gene3D" id="1.10.20.120">
    <property type="match status" value="1"/>
</dbReference>
<feature type="domain" description="Rnh202 triple barrel" evidence="8">
    <location>
        <begin position="13"/>
        <end position="73"/>
    </location>
</feature>
<comment type="function">
    <text evidence="4">Non catalytic subunit of RNase H2, an endonuclease that specifically degrades the RNA of RNA:DNA hybrids. Participates in DNA replication, possibly by mediating the removal of lagging-strand Okazaki fragment RNA primers during DNA replication. Mediates the excision of single ribonucleotides from DNA:RNA duplexes.</text>
</comment>
<keyword evidence="10" id="KW-1185">Reference proteome</keyword>
<dbReference type="Proteomes" id="UP001152885">
    <property type="component" value="Unassembled WGS sequence"/>
</dbReference>
<dbReference type="GO" id="GO:0032299">
    <property type="term" value="C:ribonuclease H2 complex"/>
    <property type="evidence" value="ECO:0007669"/>
    <property type="project" value="InterPro"/>
</dbReference>
<sequence length="263" mass="30277">MERVIILPNESTNYKIVSIDGKQYLLNVEIYEINVVDGNDIKHNGEAVKSYIFESNPGKVLKSANTIVATKFDITWLLIRYFCKNDQNYKTVEDIKDSCGMDELPDNLMIKSFEKICDSIVEGDEYFYKYSKENALNWVNGKVLKLQSFILNEPNSIIGKIKKELNDPSQETDPELIKLLALQYSLDYISVLKDELILHSDYDFTKVQDYLKQMKEKEKKLAVSESNINETIGNNNKTKKKPTKKETKKSVGRGPLDSFFKKA</sequence>
<proteinExistence type="predicted"/>
<evidence type="ECO:0000256" key="1">
    <source>
        <dbReference type="ARBA" id="ARBA00004123"/>
    </source>
</evidence>
<dbReference type="AlphaFoldDB" id="A0A9W4TTV9"/>
<gene>
    <name evidence="9" type="ORF">CANVERA_P2746</name>
</gene>
<dbReference type="EMBL" id="CANTUO010000002">
    <property type="protein sequence ID" value="CAI5758233.1"/>
    <property type="molecule type" value="Genomic_DNA"/>
</dbReference>
<evidence type="ECO:0000256" key="6">
    <source>
        <dbReference type="SAM" id="MobiDB-lite"/>
    </source>
</evidence>
<dbReference type="Pfam" id="PF17745">
    <property type="entry name" value="Ydr279_N"/>
    <property type="match status" value="1"/>
</dbReference>
<dbReference type="GO" id="GO:0006401">
    <property type="term" value="P:RNA catabolic process"/>
    <property type="evidence" value="ECO:0007669"/>
    <property type="project" value="TreeGrafter"/>
</dbReference>
<dbReference type="PANTHER" id="PTHR13383:SF11">
    <property type="entry name" value="RIBONUCLEASE H2 SUBUNIT B"/>
    <property type="match status" value="1"/>
</dbReference>
<evidence type="ECO:0000256" key="3">
    <source>
        <dbReference type="ARBA" id="ARBA00023242"/>
    </source>
</evidence>
<dbReference type="InterPro" id="IPR040456">
    <property type="entry name" value="RNase_H2_suB"/>
</dbReference>
<evidence type="ECO:0000256" key="5">
    <source>
        <dbReference type="ARBA" id="ARBA00033464"/>
    </source>
</evidence>
<dbReference type="Pfam" id="PF09468">
    <property type="entry name" value="RNase_H2-Ydr279"/>
    <property type="match status" value="1"/>
</dbReference>
<name>A0A9W4TTV9_9ASCO</name>
<protein>
    <recommendedName>
        <fullName evidence="2">Ribonuclease H2 subunit B</fullName>
    </recommendedName>
    <alternativeName>
        <fullName evidence="5">Ribonuclease HI subunit B</fullName>
    </alternativeName>
</protein>
<dbReference type="PANTHER" id="PTHR13383">
    <property type="entry name" value="RIBONUCLEASE H2 SUBUNIT B"/>
    <property type="match status" value="1"/>
</dbReference>
<comment type="caution">
    <text evidence="9">The sequence shown here is derived from an EMBL/GenBank/DDBJ whole genome shotgun (WGS) entry which is preliminary data.</text>
</comment>
<feature type="compositionally biased region" description="Low complexity" evidence="6">
    <location>
        <begin position="227"/>
        <end position="236"/>
    </location>
</feature>
<evidence type="ECO:0000259" key="8">
    <source>
        <dbReference type="Pfam" id="PF17745"/>
    </source>
</evidence>
<evidence type="ECO:0000259" key="7">
    <source>
        <dbReference type="Pfam" id="PF09468"/>
    </source>
</evidence>